<feature type="compositionally biased region" description="Polar residues" evidence="1">
    <location>
        <begin position="1030"/>
        <end position="1041"/>
    </location>
</feature>
<dbReference type="VEuPathDB" id="ToxoDB:TGDOM2_201250"/>
<feature type="region of interest" description="Disordered" evidence="1">
    <location>
        <begin position="481"/>
        <end position="641"/>
    </location>
</feature>
<evidence type="ECO:0000313" key="3">
    <source>
        <dbReference type="Proteomes" id="UP000028837"/>
    </source>
</evidence>
<feature type="compositionally biased region" description="Basic residues" evidence="1">
    <location>
        <begin position="1522"/>
        <end position="1532"/>
    </location>
</feature>
<feature type="compositionally biased region" description="Pro residues" evidence="1">
    <location>
        <begin position="625"/>
        <end position="634"/>
    </location>
</feature>
<feature type="compositionally biased region" description="Basic and acidic residues" evidence="1">
    <location>
        <begin position="1135"/>
        <end position="1144"/>
    </location>
</feature>
<evidence type="ECO:0000256" key="1">
    <source>
        <dbReference type="SAM" id="MobiDB-lite"/>
    </source>
</evidence>
<feature type="compositionally biased region" description="Low complexity" evidence="1">
    <location>
        <begin position="580"/>
        <end position="596"/>
    </location>
</feature>
<dbReference type="InterPro" id="IPR013083">
    <property type="entry name" value="Znf_RING/FYVE/PHD"/>
</dbReference>
<name>A0A086K9U8_TOXGO</name>
<gene>
    <name evidence="2" type="ORF">TGDOM2_201250</name>
</gene>
<dbReference type="Gene3D" id="3.30.40.10">
    <property type="entry name" value="Zinc/RING finger domain, C3HC4 (zinc finger)"/>
    <property type="match status" value="1"/>
</dbReference>
<feature type="region of interest" description="Disordered" evidence="1">
    <location>
        <begin position="1"/>
        <end position="53"/>
    </location>
</feature>
<dbReference type="OrthoDB" id="332390at2759"/>
<feature type="compositionally biased region" description="Acidic residues" evidence="1">
    <location>
        <begin position="1537"/>
        <end position="1562"/>
    </location>
</feature>
<evidence type="ECO:0000313" key="2">
    <source>
        <dbReference type="EMBL" id="KFG41166.1"/>
    </source>
</evidence>
<dbReference type="InterPro" id="IPR011011">
    <property type="entry name" value="Znf_FYVE_PHD"/>
</dbReference>
<dbReference type="GO" id="GO:0032259">
    <property type="term" value="P:methylation"/>
    <property type="evidence" value="ECO:0007669"/>
    <property type="project" value="UniProtKB-KW"/>
</dbReference>
<feature type="compositionally biased region" description="Low complexity" evidence="1">
    <location>
        <begin position="1"/>
        <end position="11"/>
    </location>
</feature>
<feature type="region of interest" description="Disordered" evidence="1">
    <location>
        <begin position="1012"/>
        <end position="1043"/>
    </location>
</feature>
<feature type="compositionally biased region" description="Basic and acidic residues" evidence="1">
    <location>
        <begin position="841"/>
        <end position="858"/>
    </location>
</feature>
<feature type="compositionally biased region" description="Basic and acidic residues" evidence="1">
    <location>
        <begin position="549"/>
        <end position="565"/>
    </location>
</feature>
<proteinExistence type="predicted"/>
<feature type="compositionally biased region" description="Basic and acidic residues" evidence="1">
    <location>
        <begin position="1081"/>
        <end position="1105"/>
    </location>
</feature>
<protein>
    <submittedName>
        <fullName evidence="2">Putative histone lysine methyltransferase, SET</fullName>
    </submittedName>
</protein>
<reference evidence="2 3" key="1">
    <citation type="submission" date="2014-02" db="EMBL/GenBank/DDBJ databases">
        <authorList>
            <person name="Sibley D."/>
            <person name="Venepally P."/>
            <person name="Karamycheva S."/>
            <person name="Hadjithomas M."/>
            <person name="Khan A."/>
            <person name="Brunk B."/>
            <person name="Roos D."/>
            <person name="Caler E."/>
            <person name="Lorenzi H."/>
        </authorList>
    </citation>
    <scope>NUCLEOTIDE SEQUENCE [LARGE SCALE GENOMIC DNA]</scope>
    <source>
        <strain evidence="2 3">GAB2-2007-GAL-DOM2</strain>
    </source>
</reference>
<feature type="compositionally biased region" description="Low complexity" evidence="1">
    <location>
        <begin position="1616"/>
        <end position="1635"/>
    </location>
</feature>
<keyword evidence="2" id="KW-0808">Transferase</keyword>
<dbReference type="SUPFAM" id="SSF57903">
    <property type="entry name" value="FYVE/PHD zinc finger"/>
    <property type="match status" value="1"/>
</dbReference>
<keyword evidence="2" id="KW-0489">Methyltransferase</keyword>
<feature type="compositionally biased region" description="Low complexity" evidence="1">
    <location>
        <begin position="293"/>
        <end position="309"/>
    </location>
</feature>
<feature type="compositionally biased region" description="Basic and acidic residues" evidence="1">
    <location>
        <begin position="1173"/>
        <end position="1183"/>
    </location>
</feature>
<feature type="region of interest" description="Disordered" evidence="1">
    <location>
        <begin position="763"/>
        <end position="962"/>
    </location>
</feature>
<organism evidence="2 3">
    <name type="scientific">Toxoplasma gondii GAB2-2007-GAL-DOM2</name>
    <dbReference type="NCBI Taxonomy" id="1130820"/>
    <lineage>
        <taxon>Eukaryota</taxon>
        <taxon>Sar</taxon>
        <taxon>Alveolata</taxon>
        <taxon>Apicomplexa</taxon>
        <taxon>Conoidasida</taxon>
        <taxon>Coccidia</taxon>
        <taxon>Eucoccidiorida</taxon>
        <taxon>Eimeriorina</taxon>
        <taxon>Sarcocystidae</taxon>
        <taxon>Toxoplasma</taxon>
    </lineage>
</organism>
<feature type="region of interest" description="Disordered" evidence="1">
    <location>
        <begin position="1068"/>
        <end position="1185"/>
    </location>
</feature>
<dbReference type="Proteomes" id="UP000028837">
    <property type="component" value="Unassembled WGS sequence"/>
</dbReference>
<accession>A0A086K9U8</accession>
<feature type="compositionally biased region" description="Basic and acidic residues" evidence="1">
    <location>
        <begin position="874"/>
        <end position="886"/>
    </location>
</feature>
<feature type="compositionally biased region" description="Basic and acidic residues" evidence="1">
    <location>
        <begin position="1600"/>
        <end position="1615"/>
    </location>
</feature>
<feature type="compositionally biased region" description="Basic and acidic residues" evidence="1">
    <location>
        <begin position="492"/>
        <end position="514"/>
    </location>
</feature>
<sequence>MPAQAAARAGAMPPEDGHPRPPSRSAKVPSGDTKRESDIEAGAQSPLLVIPPPRIDLFPPEPEAGKQVDWLPPHRYAEGLTPELRRNLEERGLRPCSLREVLERRNKMWAKVQMISPEARGEKERLDSLFKQQCVGWGNNQEGWVYGKWNPVILCPDFRQGGLQVSRSGRRQLWECLKSVVEGFVDSRLQICEVVDPTHPVRFATPPQETCYTVVYVGPKIPASRKARVVFGEYTGVVKDGGLVKKRFEYVFDLSFSALAWRRAEEFETASDSSDDDCPSLPSRDSRDEKLSESPVSSGSVTSQSRQLSRLPGGKDRKKSVTVSGRRDAKGLTRVELPARSQFVLDSSEACNEMSLVNHYGTIELLGDCVCKRNSEWQQVFVDGWPHIVLTSIPGVAVEPGDEILADFGNAWFFKVQDASHEAIARELLEYRVGIRTAPSQKLVPARPVECVNRRSDPQLENRARLGEICPYCLSHEHRPCASSLAPSPSTESREPSKMSKSPEEAHGRGREGGAETGRCSSSSGWSAERKSSGEAATPAEKPVSGLCEKLRNDGRGREKADEPRSLSSLSSGFPMCSASTPSQRQSGSRSSPSSSDLLLVTQQLEREKHSSDQASVAAASPDLSLPPAPPPPTAVMTPQPKGNAEEKFVETNTEETGRLAPCSFSGDEVVHCDGCDRPCHLRCLPDPEAILNDWRWYCAVCRMRFFEMSRHLNYKILLSSEALASLEKEGILASVGNREGHEVKWTAAQAGNMGVHALAKTPDGEAAADEVERKKERRPSCGGIEHHSRRRESPEPVAGGRRRAERETEDENPGKAKKWRGSRVSKERSASTGSQRRTGQHGDETEGQETEKEDQTKSEGSPTLLSGRQRSRGLREPRQEEKTRAGAELVGTQNSGVKTELSEMEVLSGDSRSSNIEAPVGVNTDGKGEACSGRRQLASVSDARMPTGSVSLGGEAQEKENKEPLTAVGMEFLNVPLEELGKGSGAMLWNEADEASLSPVAVSQLGCGPLRDGAGTNEGNDVVLRPGSTEATGTEGTCSAESLPECSRSLVGKEQDVFSFFLGSRDTANTSASHTGPPRSDARGKEEKDAKDVSPTGREAHEDCSQSDGPSRVSGAGPLAVVTTTAPSSESDEDGGKEVRVGIRESSPSRGLDRSGAQPTSVDSVRPRARCHSSERRSDANRFDLPPVGIRERRAVFASCNEKASLGRMTPSRVEIVKGDLSSDELQGLQTLHLVDPKGLLGSLQPCDVCYKALGGRASTEVCRLAKRHLSPNWDHPHSTTPSQMKDAILTAFQEKVHSLQDEAKKRAQSVAEEIRQLKMSIAAKAQGHHAHGSGGLGAEKQSHGNGCSGLLCGSQHAGGASKKRPRGVGTAEVLGLQSVRDEKDCRPEDNLPAPLTSGFIPLIGVHLGKTVIDRCFNVGWFEGLITEYSAVAVEDGKWYANQFQVEYEDGDTECLKVEELVHLLAEHGIRHTDPATRHQYKTTTLDKLLSPEILAAKKELNLRFRRCKMLEEKEEPEVARKRKKNGKKAKKTENSEDDADGEKENETEAEAADAGDEAEDEGRTKKDTGGKENTRVPKKGKKPMNEEKGGQLTESEAGSEKKTESETHEEMNMSKEANSSDAEASEASSARHA</sequence>
<dbReference type="EMBL" id="AHZU02000710">
    <property type="protein sequence ID" value="KFG41166.1"/>
    <property type="molecule type" value="Genomic_DNA"/>
</dbReference>
<feature type="region of interest" description="Disordered" evidence="1">
    <location>
        <begin position="1515"/>
        <end position="1635"/>
    </location>
</feature>
<feature type="compositionally biased region" description="Basic and acidic residues" evidence="1">
    <location>
        <begin position="1563"/>
        <end position="1577"/>
    </location>
</feature>
<dbReference type="GO" id="GO:0008168">
    <property type="term" value="F:methyltransferase activity"/>
    <property type="evidence" value="ECO:0007669"/>
    <property type="project" value="UniProtKB-KW"/>
</dbReference>
<feature type="compositionally biased region" description="Low complexity" evidence="1">
    <location>
        <begin position="615"/>
        <end position="624"/>
    </location>
</feature>
<comment type="caution">
    <text evidence="2">The sequence shown here is derived from an EMBL/GenBank/DDBJ whole genome shotgun (WGS) entry which is preliminary data.</text>
</comment>
<feature type="region of interest" description="Disordered" evidence="1">
    <location>
        <begin position="270"/>
        <end position="327"/>
    </location>
</feature>